<proteinExistence type="predicted"/>
<organism evidence="1 2">
    <name type="scientific">Leclercia adecarboxylata</name>
    <dbReference type="NCBI Taxonomy" id="83655"/>
    <lineage>
        <taxon>Bacteria</taxon>
        <taxon>Pseudomonadati</taxon>
        <taxon>Pseudomonadota</taxon>
        <taxon>Gammaproteobacteria</taxon>
        <taxon>Enterobacterales</taxon>
        <taxon>Enterobacteriaceae</taxon>
        <taxon>Leclercia</taxon>
    </lineage>
</organism>
<gene>
    <name evidence="1" type="ORF">NCTC13032_05202</name>
</gene>
<dbReference type="EMBL" id="LR590464">
    <property type="protein sequence ID" value="VTP73007.1"/>
    <property type="molecule type" value="Genomic_DNA"/>
</dbReference>
<protein>
    <submittedName>
        <fullName evidence="1">Uncharacterized protein</fullName>
    </submittedName>
</protein>
<dbReference type="AlphaFoldDB" id="A0A4U9I6G9"/>
<sequence>MYKVALFPGDRNMSMAVNQHIASIQRGQIIRAKKMTVGNKQAAILQQDLLPGRGNGKVQQHLVNFAVAVAANGDNPRRVSVEPPGDLSRRIAFGQRIAWAMVQHIPEDHQPLRPRSG</sequence>
<evidence type="ECO:0000313" key="1">
    <source>
        <dbReference type="EMBL" id="VTP73007.1"/>
    </source>
</evidence>
<reference evidence="1 2" key="1">
    <citation type="submission" date="2019-05" db="EMBL/GenBank/DDBJ databases">
        <authorList>
            <consortium name="Pathogen Informatics"/>
        </authorList>
    </citation>
    <scope>NUCLEOTIDE SEQUENCE [LARGE SCALE GENOMIC DNA]</scope>
    <source>
        <strain evidence="1 2">NCTC13032</strain>
    </source>
</reference>
<name>A0A4U9I6G9_9ENTR</name>
<accession>A0A4U9I6G9</accession>
<evidence type="ECO:0000313" key="2">
    <source>
        <dbReference type="Proteomes" id="UP000310719"/>
    </source>
</evidence>
<dbReference type="Proteomes" id="UP000310719">
    <property type="component" value="Chromosome"/>
</dbReference>